<feature type="transmembrane region" description="Helical" evidence="5">
    <location>
        <begin position="49"/>
        <end position="67"/>
    </location>
</feature>
<dbReference type="PROSITE" id="PS50929">
    <property type="entry name" value="ABC_TM1F"/>
    <property type="match status" value="1"/>
</dbReference>
<dbReference type="GO" id="GO:0005886">
    <property type="term" value="C:plasma membrane"/>
    <property type="evidence" value="ECO:0007669"/>
    <property type="project" value="UniProtKB-SubCell"/>
</dbReference>
<evidence type="ECO:0000256" key="5">
    <source>
        <dbReference type="SAM" id="Phobius"/>
    </source>
</evidence>
<dbReference type="InterPro" id="IPR039421">
    <property type="entry name" value="Type_1_exporter"/>
</dbReference>
<feature type="transmembrane region" description="Helical" evidence="5">
    <location>
        <begin position="155"/>
        <end position="174"/>
    </location>
</feature>
<keyword evidence="2 5" id="KW-0812">Transmembrane</keyword>
<dbReference type="Proteomes" id="UP000245698">
    <property type="component" value="Unassembled WGS sequence"/>
</dbReference>
<feature type="transmembrane region" description="Helical" evidence="5">
    <location>
        <begin position="238"/>
        <end position="256"/>
    </location>
</feature>
<dbReference type="GO" id="GO:0016787">
    <property type="term" value="F:hydrolase activity"/>
    <property type="evidence" value="ECO:0007669"/>
    <property type="project" value="UniProtKB-KW"/>
</dbReference>
<keyword evidence="4 5" id="KW-0472">Membrane</keyword>
<dbReference type="RefSeq" id="WP_123148182.1">
    <property type="nucleotide sequence ID" value="NZ_FUIG01000024.1"/>
</dbReference>
<comment type="subcellular location">
    <subcellularLocation>
        <location evidence="1">Cell membrane</location>
        <topology evidence="1">Multi-pass membrane protein</topology>
    </subcellularLocation>
</comment>
<keyword evidence="8" id="KW-1185">Reference proteome</keyword>
<dbReference type="InterPro" id="IPR011527">
    <property type="entry name" value="ABC1_TM_dom"/>
</dbReference>
<protein>
    <submittedName>
        <fullName evidence="7">Putative Xenobiotic-transporting ATPase</fullName>
        <ecNumber evidence="7">3.6.3.44</ecNumber>
    </submittedName>
</protein>
<evidence type="ECO:0000313" key="7">
    <source>
        <dbReference type="EMBL" id="SJM30784.1"/>
    </source>
</evidence>
<dbReference type="Gene3D" id="1.20.1560.10">
    <property type="entry name" value="ABC transporter type 1, transmembrane domain"/>
    <property type="match status" value="1"/>
</dbReference>
<gene>
    <name evidence="7" type="ORF">BQ8482_180012</name>
</gene>
<dbReference type="GO" id="GO:0034040">
    <property type="term" value="F:ATPase-coupled lipid transmembrane transporter activity"/>
    <property type="evidence" value="ECO:0007669"/>
    <property type="project" value="TreeGrafter"/>
</dbReference>
<dbReference type="GO" id="GO:0005524">
    <property type="term" value="F:ATP binding"/>
    <property type="evidence" value="ECO:0007669"/>
    <property type="project" value="InterPro"/>
</dbReference>
<dbReference type="PANTHER" id="PTHR24221">
    <property type="entry name" value="ATP-BINDING CASSETTE SUB-FAMILY B"/>
    <property type="match status" value="1"/>
</dbReference>
<feature type="transmembrane region" description="Helical" evidence="5">
    <location>
        <begin position="12"/>
        <end position="37"/>
    </location>
</feature>
<evidence type="ECO:0000256" key="4">
    <source>
        <dbReference type="ARBA" id="ARBA00023136"/>
    </source>
</evidence>
<organism evidence="7 8">
    <name type="scientific">Mesorhizobium delmotii</name>
    <dbReference type="NCBI Taxonomy" id="1631247"/>
    <lineage>
        <taxon>Bacteria</taxon>
        <taxon>Pseudomonadati</taxon>
        <taxon>Pseudomonadota</taxon>
        <taxon>Alphaproteobacteria</taxon>
        <taxon>Hyphomicrobiales</taxon>
        <taxon>Phyllobacteriaceae</taxon>
        <taxon>Mesorhizobium</taxon>
    </lineage>
</organism>
<dbReference type="EC" id="3.6.3.44" evidence="7"/>
<dbReference type="Pfam" id="PF00664">
    <property type="entry name" value="ABC_membrane"/>
    <property type="match status" value="1"/>
</dbReference>
<name>A0A2P9AI17_9HYPH</name>
<dbReference type="SUPFAM" id="SSF90123">
    <property type="entry name" value="ABC transporter transmembrane region"/>
    <property type="match status" value="1"/>
</dbReference>
<dbReference type="InterPro" id="IPR027417">
    <property type="entry name" value="P-loop_NTPase"/>
</dbReference>
<evidence type="ECO:0000256" key="3">
    <source>
        <dbReference type="ARBA" id="ARBA00022989"/>
    </source>
</evidence>
<proteinExistence type="predicted"/>
<feature type="transmembrane region" description="Helical" evidence="5">
    <location>
        <begin position="128"/>
        <end position="149"/>
    </location>
</feature>
<evidence type="ECO:0000256" key="1">
    <source>
        <dbReference type="ARBA" id="ARBA00004651"/>
    </source>
</evidence>
<dbReference type="Gene3D" id="3.40.50.300">
    <property type="entry name" value="P-loop containing nucleotide triphosphate hydrolases"/>
    <property type="match status" value="1"/>
</dbReference>
<dbReference type="SUPFAM" id="SSF52540">
    <property type="entry name" value="P-loop containing nucleoside triphosphate hydrolases"/>
    <property type="match status" value="1"/>
</dbReference>
<dbReference type="InterPro" id="IPR036640">
    <property type="entry name" value="ABC1_TM_sf"/>
</dbReference>
<evidence type="ECO:0000259" key="6">
    <source>
        <dbReference type="PROSITE" id="PS50929"/>
    </source>
</evidence>
<accession>A0A2P9AI17</accession>
<sequence>MRLPGILTRARMGALAVLIANGFAQAATSLALVAIVGTAVSGGQPAVDQGWLIGAASLSLGITLFSLRVMQRRQGAAFALDYVREVRGLLVEQLFTLPPTAGRTRLGLVVTRLITDLSAIRSWLADGVASLFVAGPSVGLIVLGAFWLAPGVAPFLLAGVLVWFAVTLIALPFLHRAIRESRRRRGRLAGRLGDVVLTRATFAHFGRSGPAARKIDRMSEALNEWLVRRAAWSGAARASSDFVIPVIIAILAAYAAPSGPVMPAGELSTLLLLAGLTVAQLSDLARAADYRLAYVESRRRIASVLAMPVLPDPEDPVPLPRLAVGRRLRIELRCSNGKPSRVLEAAPGARILLRGDTAEARSALFASVAGFEENNGLAIFLDDIPLDKVSRRDRRRAITLLSPAIPLMRATIAENIAIGAPSATLQEEIVALASLCGLAADGASECGQGRLAPPHSVNPMLAARIRAARALVRAAAVLLIDDIDVCKDRDLLAAVLACARATHTTVIASCDVAAGTTEFDGTWLLDGEWSSRDNP</sequence>
<dbReference type="AlphaFoldDB" id="A0A2P9AI17"/>
<feature type="domain" description="ABC transmembrane type-1" evidence="6">
    <location>
        <begin position="13"/>
        <end position="293"/>
    </location>
</feature>
<evidence type="ECO:0000256" key="2">
    <source>
        <dbReference type="ARBA" id="ARBA00022692"/>
    </source>
</evidence>
<dbReference type="EMBL" id="FUIG01000024">
    <property type="protein sequence ID" value="SJM30784.1"/>
    <property type="molecule type" value="Genomic_DNA"/>
</dbReference>
<keyword evidence="7" id="KW-0378">Hydrolase</keyword>
<reference evidence="8" key="1">
    <citation type="submission" date="2016-12" db="EMBL/GenBank/DDBJ databases">
        <authorList>
            <person name="Brunel B."/>
        </authorList>
    </citation>
    <scope>NUCLEOTIDE SEQUENCE [LARGE SCALE GENOMIC DNA]</scope>
</reference>
<keyword evidence="3 5" id="KW-1133">Transmembrane helix</keyword>
<dbReference type="GO" id="GO:0140359">
    <property type="term" value="F:ABC-type transporter activity"/>
    <property type="evidence" value="ECO:0007669"/>
    <property type="project" value="InterPro"/>
</dbReference>
<dbReference type="PANTHER" id="PTHR24221:SF654">
    <property type="entry name" value="ATP-BINDING CASSETTE SUB-FAMILY B MEMBER 6"/>
    <property type="match status" value="1"/>
</dbReference>
<evidence type="ECO:0000313" key="8">
    <source>
        <dbReference type="Proteomes" id="UP000245698"/>
    </source>
</evidence>